<dbReference type="AlphaFoldDB" id="A0A7S3JSR2"/>
<feature type="region of interest" description="Disordered" evidence="1">
    <location>
        <begin position="469"/>
        <end position="507"/>
    </location>
</feature>
<gene>
    <name evidence="2" type="ORF">ALAG00032_LOCUS2889</name>
</gene>
<protein>
    <recommendedName>
        <fullName evidence="3">GT23 domain-containing protein</fullName>
    </recommendedName>
</protein>
<dbReference type="Gene3D" id="3.40.50.11350">
    <property type="match status" value="1"/>
</dbReference>
<evidence type="ECO:0008006" key="3">
    <source>
        <dbReference type="Google" id="ProtNLM"/>
    </source>
</evidence>
<proteinExistence type="predicted"/>
<evidence type="ECO:0000313" key="2">
    <source>
        <dbReference type="EMBL" id="CAE0362148.1"/>
    </source>
</evidence>
<name>A0A7S3JSR2_9STRA</name>
<dbReference type="EMBL" id="HBIJ01004064">
    <property type="protein sequence ID" value="CAE0362148.1"/>
    <property type="molecule type" value="Transcribed_RNA"/>
</dbReference>
<evidence type="ECO:0000256" key="1">
    <source>
        <dbReference type="SAM" id="MobiDB-lite"/>
    </source>
</evidence>
<reference evidence="2" key="1">
    <citation type="submission" date="2021-01" db="EMBL/GenBank/DDBJ databases">
        <authorList>
            <person name="Corre E."/>
            <person name="Pelletier E."/>
            <person name="Niang G."/>
            <person name="Scheremetjew M."/>
            <person name="Finn R."/>
            <person name="Kale V."/>
            <person name="Holt S."/>
            <person name="Cochrane G."/>
            <person name="Meng A."/>
            <person name="Brown T."/>
            <person name="Cohen L."/>
        </authorList>
    </citation>
    <scope>NUCLEOTIDE SEQUENCE</scope>
    <source>
        <strain evidence="2">CCMP1510</strain>
    </source>
</reference>
<sequence length="526" mass="60009">MELLLIYTVVQNWFIRSSVSAEEEKDFSYQQQKQRASFDWPPELEYAKEPKESTLFQKGCCGLGHRTSRLMKGYTYALSRGKQTVVNWGPCVGTEVKNIYTEFFDDVPYELIGYDETKTVFYSKKCPDNGVCANRSQWETLAQTKTANPEFDDDIYIDNEPMLNWFPPDSKIQSGTRISFPAVQAKEWHLEFLHKDIAPYASRFAALQIKYLKPRWRQALEQFKNDEKFSHHATRIIGIHFRIGNGEHFSRKPQNITQLLLYTASALRQMSTFFGFIGNQRRSLRVFVATDDFTVLDLLRKLAPDFDFFSREQWRPPPGAGVVFSSWTLKSRFIQDPNANQIAKNTLTDSAESCVSKSADMLIDSFLLGYADAMLLTVPSTFSVLPKAMAFARHVPFCAFLYGTSINKLPKKYFYLADDTSIPLTCFRQVAGHLTTVHLGVPSGALIDTTAASSSTAITTKGGADIFGYDASKPRERKRRDHHFFSSSPHRHHHHESSPHPRHPIVRTSQNDHLSHQFPSSSSHNK</sequence>
<accession>A0A7S3JSR2</accession>
<feature type="compositionally biased region" description="Basic residues" evidence="1">
    <location>
        <begin position="489"/>
        <end position="505"/>
    </location>
</feature>
<organism evidence="2">
    <name type="scientific">Aureoumbra lagunensis</name>
    <dbReference type="NCBI Taxonomy" id="44058"/>
    <lineage>
        <taxon>Eukaryota</taxon>
        <taxon>Sar</taxon>
        <taxon>Stramenopiles</taxon>
        <taxon>Ochrophyta</taxon>
        <taxon>Pelagophyceae</taxon>
        <taxon>Pelagomonadales</taxon>
        <taxon>Aureoumbra</taxon>
    </lineage>
</organism>